<dbReference type="OrthoDB" id="373382at2157"/>
<sequence length="97" mass="10836">MQIKSKDINENLIGVFVVLGTLGVYHLLSIETNIIPGLFHYLPRMLVPSLFLLSPGVVCGCIFAMFTRNIVKIVLAGIITIILWLYWFSAIFPALTL</sequence>
<reference evidence="2 3" key="1">
    <citation type="submission" date="2014-09" db="EMBL/GenBank/DDBJ databases">
        <title>Draft genome sequence of an obligately methylotrophic methanogen, Methanococcoides methylutens, isolated from marine sediment.</title>
        <authorList>
            <person name="Guan Y."/>
            <person name="Ngugi D.K."/>
            <person name="Blom J."/>
            <person name="Ali S."/>
            <person name="Ferry J.G."/>
            <person name="Stingl U."/>
        </authorList>
    </citation>
    <scope>NUCLEOTIDE SEQUENCE [LARGE SCALE GENOMIC DNA]</scope>
    <source>
        <strain evidence="2 3">DSM 2657</strain>
    </source>
</reference>
<evidence type="ECO:0000313" key="2">
    <source>
        <dbReference type="EMBL" id="KGK98860.1"/>
    </source>
</evidence>
<dbReference type="AlphaFoldDB" id="A0A099T106"/>
<dbReference type="Proteomes" id="UP000029859">
    <property type="component" value="Unassembled WGS sequence"/>
</dbReference>
<keyword evidence="3" id="KW-1185">Reference proteome</keyword>
<feature type="transmembrane region" description="Helical" evidence="1">
    <location>
        <begin position="45"/>
        <end position="66"/>
    </location>
</feature>
<feature type="transmembrane region" description="Helical" evidence="1">
    <location>
        <begin position="73"/>
        <end position="95"/>
    </location>
</feature>
<feature type="transmembrane region" description="Helical" evidence="1">
    <location>
        <begin position="12"/>
        <end position="30"/>
    </location>
</feature>
<gene>
    <name evidence="2" type="ORF">LI82_06095</name>
</gene>
<comment type="caution">
    <text evidence="2">The sequence shown here is derived from an EMBL/GenBank/DDBJ whole genome shotgun (WGS) entry which is preliminary data.</text>
</comment>
<evidence type="ECO:0000256" key="1">
    <source>
        <dbReference type="SAM" id="Phobius"/>
    </source>
</evidence>
<name>A0A099T106_METMT</name>
<accession>A0A099T106</accession>
<keyword evidence="1" id="KW-0812">Transmembrane</keyword>
<dbReference type="RefSeq" id="WP_048194064.1">
    <property type="nucleotide sequence ID" value="NZ_CAAGSM010000003.1"/>
</dbReference>
<organism evidence="2 3">
    <name type="scientific">Methanococcoides methylutens</name>
    <dbReference type="NCBI Taxonomy" id="2226"/>
    <lineage>
        <taxon>Archaea</taxon>
        <taxon>Methanobacteriati</taxon>
        <taxon>Methanobacteriota</taxon>
        <taxon>Stenosarchaea group</taxon>
        <taxon>Methanomicrobia</taxon>
        <taxon>Methanosarcinales</taxon>
        <taxon>Methanosarcinaceae</taxon>
        <taxon>Methanococcoides</taxon>
    </lineage>
</organism>
<proteinExistence type="predicted"/>
<dbReference type="EMBL" id="JRHO01000010">
    <property type="protein sequence ID" value="KGK98860.1"/>
    <property type="molecule type" value="Genomic_DNA"/>
</dbReference>
<evidence type="ECO:0000313" key="3">
    <source>
        <dbReference type="Proteomes" id="UP000029859"/>
    </source>
</evidence>
<keyword evidence="1" id="KW-1133">Transmembrane helix</keyword>
<keyword evidence="1" id="KW-0472">Membrane</keyword>
<protein>
    <submittedName>
        <fullName evidence="2">Uncharacterized protein</fullName>
    </submittedName>
</protein>